<gene>
    <name evidence="1" type="ORF">AMON00008_LOCUS13231</name>
</gene>
<accession>A0A7S4Q630</accession>
<sequence length="236" mass="26633">MGGTTFEMDPASRRICAWRSYCDGGRSHRDVSAPMDFGDLDPSLSVWQPRAGHEKPSRADSTYRAVVSELLQREAALWAQAELDRPLLRTCFEDVYSEDTKLINPWTVELSRDSRWEGLCNFAKEYTDCQVDIHKVVVDAWHPGLLAVERTFTCTNRESRVRGSDEDWVLGEIVLETAAAGALRAVRARLRYCRVYFETATSCQDPSKSTGARLGWDMPHVVNVGGALDAQRRWSS</sequence>
<dbReference type="EMBL" id="HBNR01019914">
    <property type="protein sequence ID" value="CAE4573612.1"/>
    <property type="molecule type" value="Transcribed_RNA"/>
</dbReference>
<name>A0A7S4Q630_9DINO</name>
<reference evidence="1" key="1">
    <citation type="submission" date="2021-01" db="EMBL/GenBank/DDBJ databases">
        <authorList>
            <person name="Corre E."/>
            <person name="Pelletier E."/>
            <person name="Niang G."/>
            <person name="Scheremetjew M."/>
            <person name="Finn R."/>
            <person name="Kale V."/>
            <person name="Holt S."/>
            <person name="Cochrane G."/>
            <person name="Meng A."/>
            <person name="Brown T."/>
            <person name="Cohen L."/>
        </authorList>
    </citation>
    <scope>NUCLEOTIDE SEQUENCE</scope>
    <source>
        <strain evidence="1">CCMP3105</strain>
    </source>
</reference>
<proteinExistence type="predicted"/>
<dbReference type="AlphaFoldDB" id="A0A7S4Q630"/>
<protein>
    <submittedName>
        <fullName evidence="1">Uncharacterized protein</fullName>
    </submittedName>
</protein>
<organism evidence="1">
    <name type="scientific">Alexandrium monilatum</name>
    <dbReference type="NCBI Taxonomy" id="311494"/>
    <lineage>
        <taxon>Eukaryota</taxon>
        <taxon>Sar</taxon>
        <taxon>Alveolata</taxon>
        <taxon>Dinophyceae</taxon>
        <taxon>Gonyaulacales</taxon>
        <taxon>Pyrocystaceae</taxon>
        <taxon>Alexandrium</taxon>
    </lineage>
</organism>
<evidence type="ECO:0000313" key="1">
    <source>
        <dbReference type="EMBL" id="CAE4573612.1"/>
    </source>
</evidence>